<dbReference type="AlphaFoldDB" id="A0AAD1X6G5"/>
<evidence type="ECO:0000256" key="1">
    <source>
        <dbReference type="SAM" id="Coils"/>
    </source>
</evidence>
<reference evidence="2" key="1">
    <citation type="submission" date="2023-07" db="EMBL/GenBank/DDBJ databases">
        <authorList>
            <consortium name="AG Swart"/>
            <person name="Singh M."/>
            <person name="Singh A."/>
            <person name="Seah K."/>
            <person name="Emmerich C."/>
        </authorList>
    </citation>
    <scope>NUCLEOTIDE SEQUENCE</scope>
    <source>
        <strain evidence="2">DP1</strain>
    </source>
</reference>
<keyword evidence="1" id="KW-0175">Coiled coil</keyword>
<dbReference type="SUPFAM" id="SSF52047">
    <property type="entry name" value="RNI-like"/>
    <property type="match status" value="1"/>
</dbReference>
<dbReference type="Proteomes" id="UP001295684">
    <property type="component" value="Unassembled WGS sequence"/>
</dbReference>
<sequence length="528" mass="61439">MAAPEEPDFLDCVYNECDNARKYFCLNHNKRVCADCACALHYGCNLQTIGCHDELWKATGLLQKLLQTLTDKAKEFDMKDQIEGLDGCLKHFSDTFNTFEQEVRYALKKKNQYLKITPLIEKARVIKNAILTGDFGKHGKFEGDSNPVLRLLYDSTLISLTYSKIGEQKKQDIKKSPEFLQVLREVTTAQREHIESKAARELEKKKEEVEKQTEAKYREQMKQQKEAGDRIILDLSAKIEDQDRQIFTEKELKEDFEQQLSILKLQHQQLQTQHDDLQLKYNQNDQQLKQKEGVLKIHLQRHFRRNKDFNSNTNLELSFDNTKHKDLIDSLSDSQVKLPDIKRIKIDNIKNSHLKSIDKFLEKSFPDSLQLLCLNRNALELLEGAKIMEGVTHSLPNVTKEIYLRRLEFQSSEVETIFRHSTQTQRLIFRLCKIHTKQNMNFVPGKTNITYLSFDSCGCSSVCMEWDTHPERFEYIVEAISKSSLKDTLKTLNINICKISSAKVEEMMTTHGMTKVKVVEEYNNPLND</sequence>
<evidence type="ECO:0000313" key="2">
    <source>
        <dbReference type="EMBL" id="CAI2359461.1"/>
    </source>
</evidence>
<keyword evidence="3" id="KW-1185">Reference proteome</keyword>
<organism evidence="2 3">
    <name type="scientific">Euplotes crassus</name>
    <dbReference type="NCBI Taxonomy" id="5936"/>
    <lineage>
        <taxon>Eukaryota</taxon>
        <taxon>Sar</taxon>
        <taxon>Alveolata</taxon>
        <taxon>Ciliophora</taxon>
        <taxon>Intramacronucleata</taxon>
        <taxon>Spirotrichea</taxon>
        <taxon>Hypotrichia</taxon>
        <taxon>Euplotida</taxon>
        <taxon>Euplotidae</taxon>
        <taxon>Moneuplotes</taxon>
    </lineage>
</organism>
<feature type="coiled-coil region" evidence="1">
    <location>
        <begin position="253"/>
        <end position="287"/>
    </location>
</feature>
<dbReference type="EMBL" id="CAMPGE010000707">
    <property type="protein sequence ID" value="CAI2359461.1"/>
    <property type="molecule type" value="Genomic_DNA"/>
</dbReference>
<feature type="coiled-coil region" evidence="1">
    <location>
        <begin position="192"/>
        <end position="219"/>
    </location>
</feature>
<evidence type="ECO:0000313" key="3">
    <source>
        <dbReference type="Proteomes" id="UP001295684"/>
    </source>
</evidence>
<gene>
    <name evidence="2" type="ORF">ECRASSUSDP1_LOCUS752</name>
</gene>
<accession>A0AAD1X6G5</accession>
<name>A0AAD1X6G5_EUPCR</name>
<comment type="caution">
    <text evidence="2">The sequence shown here is derived from an EMBL/GenBank/DDBJ whole genome shotgun (WGS) entry which is preliminary data.</text>
</comment>
<proteinExistence type="predicted"/>
<protein>
    <submittedName>
        <fullName evidence="2">Uncharacterized protein</fullName>
    </submittedName>
</protein>